<accession>A0A9P0HJK6</accession>
<dbReference type="AlphaFoldDB" id="A0A9P0HJK6"/>
<keyword evidence="8 12" id="KW-1133">Transmembrane helix</keyword>
<dbReference type="PRINTS" id="PR01262">
    <property type="entry name" value="INNEXIN"/>
</dbReference>
<dbReference type="Pfam" id="PF00876">
    <property type="entry name" value="Innexin"/>
    <property type="match status" value="1"/>
</dbReference>
<evidence type="ECO:0000256" key="3">
    <source>
        <dbReference type="ARBA" id="ARBA00022448"/>
    </source>
</evidence>
<keyword evidence="7" id="KW-0965">Cell junction</keyword>
<keyword evidence="4" id="KW-1003">Cell membrane</keyword>
<keyword evidence="14" id="KW-1185">Reference proteome</keyword>
<dbReference type="OrthoDB" id="5867527at2759"/>
<dbReference type="EMBL" id="OV725081">
    <property type="protein sequence ID" value="CAH1402934.1"/>
    <property type="molecule type" value="Genomic_DNA"/>
</dbReference>
<keyword evidence="10 12" id="KW-0472">Membrane</keyword>
<dbReference type="InterPro" id="IPR000990">
    <property type="entry name" value="Innexin"/>
</dbReference>
<evidence type="ECO:0000256" key="2">
    <source>
        <dbReference type="ARBA" id="ARBA00004651"/>
    </source>
</evidence>
<dbReference type="GO" id="GO:0005921">
    <property type="term" value="C:gap junction"/>
    <property type="evidence" value="ECO:0007669"/>
    <property type="project" value="UniProtKB-SubCell"/>
</dbReference>
<dbReference type="PANTHER" id="PTHR11893">
    <property type="entry name" value="INNEXIN"/>
    <property type="match status" value="1"/>
</dbReference>
<feature type="transmembrane region" description="Helical" evidence="12">
    <location>
        <begin position="202"/>
        <end position="221"/>
    </location>
</feature>
<evidence type="ECO:0000256" key="9">
    <source>
        <dbReference type="ARBA" id="ARBA00023065"/>
    </source>
</evidence>
<organism evidence="13 14">
    <name type="scientific">Nezara viridula</name>
    <name type="common">Southern green stink bug</name>
    <name type="synonym">Cimex viridulus</name>
    <dbReference type="NCBI Taxonomy" id="85310"/>
    <lineage>
        <taxon>Eukaryota</taxon>
        <taxon>Metazoa</taxon>
        <taxon>Ecdysozoa</taxon>
        <taxon>Arthropoda</taxon>
        <taxon>Hexapoda</taxon>
        <taxon>Insecta</taxon>
        <taxon>Pterygota</taxon>
        <taxon>Neoptera</taxon>
        <taxon>Paraneoptera</taxon>
        <taxon>Hemiptera</taxon>
        <taxon>Heteroptera</taxon>
        <taxon>Panheteroptera</taxon>
        <taxon>Pentatomomorpha</taxon>
        <taxon>Pentatomoidea</taxon>
        <taxon>Pentatomidae</taxon>
        <taxon>Pentatominae</taxon>
        <taxon>Nezara</taxon>
    </lineage>
</organism>
<evidence type="ECO:0000313" key="14">
    <source>
        <dbReference type="Proteomes" id="UP001152798"/>
    </source>
</evidence>
<feature type="transmembrane region" description="Helical" evidence="12">
    <location>
        <begin position="287"/>
        <end position="311"/>
    </location>
</feature>
<evidence type="ECO:0000256" key="4">
    <source>
        <dbReference type="ARBA" id="ARBA00022475"/>
    </source>
</evidence>
<dbReference type="GO" id="GO:0005243">
    <property type="term" value="F:gap junction channel activity"/>
    <property type="evidence" value="ECO:0007669"/>
    <property type="project" value="TreeGrafter"/>
</dbReference>
<dbReference type="PROSITE" id="PS51013">
    <property type="entry name" value="PANNEXIN"/>
    <property type="match status" value="1"/>
</dbReference>
<evidence type="ECO:0000256" key="7">
    <source>
        <dbReference type="ARBA" id="ARBA00022949"/>
    </source>
</evidence>
<evidence type="ECO:0000256" key="5">
    <source>
        <dbReference type="ARBA" id="ARBA00022692"/>
    </source>
</evidence>
<dbReference type="GO" id="GO:0034220">
    <property type="term" value="P:monoatomic ion transmembrane transport"/>
    <property type="evidence" value="ECO:0007669"/>
    <property type="project" value="UniProtKB-KW"/>
</dbReference>
<keyword evidence="9 12" id="KW-0406">Ion transport</keyword>
<evidence type="ECO:0000313" key="13">
    <source>
        <dbReference type="EMBL" id="CAH1402934.1"/>
    </source>
</evidence>
<comment type="function">
    <text evidence="12">Structural component of the gap junctions.</text>
</comment>
<dbReference type="GO" id="GO:0005886">
    <property type="term" value="C:plasma membrane"/>
    <property type="evidence" value="ECO:0007669"/>
    <property type="project" value="UniProtKB-SubCell"/>
</dbReference>
<keyword evidence="5 12" id="KW-0812">Transmembrane</keyword>
<evidence type="ECO:0000256" key="8">
    <source>
        <dbReference type="ARBA" id="ARBA00022989"/>
    </source>
</evidence>
<evidence type="ECO:0000256" key="1">
    <source>
        <dbReference type="ARBA" id="ARBA00004610"/>
    </source>
</evidence>
<evidence type="ECO:0000256" key="11">
    <source>
        <dbReference type="ARBA" id="ARBA00023303"/>
    </source>
</evidence>
<gene>
    <name evidence="12" type="primary">inx</name>
    <name evidence="13" type="ORF">NEZAVI_LOCUS11638</name>
</gene>
<dbReference type="Proteomes" id="UP001152798">
    <property type="component" value="Chromosome 5"/>
</dbReference>
<comment type="subcellular location">
    <subcellularLocation>
        <location evidence="1">Cell junction</location>
        <location evidence="1">Gap junction</location>
    </subcellularLocation>
    <subcellularLocation>
        <location evidence="2 12">Cell membrane</location>
        <topology evidence="2 12">Multi-pass membrane protein</topology>
    </subcellularLocation>
</comment>
<keyword evidence="6" id="KW-0303">Gap junction</keyword>
<comment type="caution">
    <text evidence="12">Lacks conserved residue(s) required for the propagation of feature annotation.</text>
</comment>
<keyword evidence="3 12" id="KW-0813">Transport</keyword>
<dbReference type="GO" id="GO:0007602">
    <property type="term" value="P:phototransduction"/>
    <property type="evidence" value="ECO:0007669"/>
    <property type="project" value="TreeGrafter"/>
</dbReference>
<feature type="transmembrane region" description="Helical" evidence="12">
    <location>
        <begin position="115"/>
        <end position="137"/>
    </location>
</feature>
<evidence type="ECO:0000256" key="12">
    <source>
        <dbReference type="RuleBase" id="RU010713"/>
    </source>
</evidence>
<name>A0A9P0HJK6_NEZVI</name>
<evidence type="ECO:0000256" key="10">
    <source>
        <dbReference type="ARBA" id="ARBA00023136"/>
    </source>
</evidence>
<sequence length="397" mass="45983">MFIFGGFTKKVKLRPSDVSIDNFLSKLHYRFTFALLLACTVLLSSKQFIKQHIQCIRDKGEKGGVVDDAIGTFCFISSTFTVNKYHNSSYRPGVHVAQSGVGPEQPGDELTYHAYYQWVPFVLFGQALLFYLPHYLWKSLENGRIKAIVSQVKTSIYTAEEDTVISGYKIDSHETRQNREKLFNDIFITWARMKMNRDWARNFIMCEMLYIVNILLQIQLIDRFLQGNFLNLGMRWIRNEKEALESVFPKITKCSFNKYGYAGSVQNLDILCVLPLNIINEKIYTLLWFWFLILLVFTTLGTVWRVLSFLLHNNGAFNRLVWAEVSPGPALKAAEIEMISNKLSFSDWFFIYYIGKNMDSRMFRRVVADLGLSLSLGKHLKPIIESEKSKLNSESYC</sequence>
<evidence type="ECO:0000256" key="6">
    <source>
        <dbReference type="ARBA" id="ARBA00022868"/>
    </source>
</evidence>
<comment type="similarity">
    <text evidence="12">Belongs to the pannexin family.</text>
</comment>
<keyword evidence="11 12" id="KW-0407">Ion channel</keyword>
<reference evidence="13" key="1">
    <citation type="submission" date="2022-01" db="EMBL/GenBank/DDBJ databases">
        <authorList>
            <person name="King R."/>
        </authorList>
    </citation>
    <scope>NUCLEOTIDE SEQUENCE</scope>
</reference>
<proteinExistence type="inferred from homology"/>
<dbReference type="PANTHER" id="PTHR11893:SF38">
    <property type="entry name" value="INNEXIN INX7"/>
    <property type="match status" value="1"/>
</dbReference>
<protein>
    <recommendedName>
        <fullName evidence="12">Innexin</fullName>
    </recommendedName>
</protein>